<feature type="region of interest" description="Disordered" evidence="1">
    <location>
        <begin position="27"/>
        <end position="53"/>
    </location>
</feature>
<gene>
    <name evidence="4" type="ORF">RI543_000582</name>
</gene>
<dbReference type="PROSITE" id="PS51140">
    <property type="entry name" value="CUE"/>
    <property type="match status" value="1"/>
</dbReference>
<comment type="caution">
    <text evidence="4">The sequence shown here is derived from an EMBL/GenBank/DDBJ whole genome shotgun (WGS) entry which is preliminary data.</text>
</comment>
<evidence type="ECO:0000256" key="2">
    <source>
        <dbReference type="SAM" id="SignalP"/>
    </source>
</evidence>
<feature type="compositionally biased region" description="Polar residues" evidence="1">
    <location>
        <begin position="37"/>
        <end position="46"/>
    </location>
</feature>
<dbReference type="EMBL" id="JAWIZZ010000023">
    <property type="protein sequence ID" value="KAK5781930.1"/>
    <property type="molecule type" value="Genomic_DNA"/>
</dbReference>
<evidence type="ECO:0000256" key="1">
    <source>
        <dbReference type="SAM" id="MobiDB-lite"/>
    </source>
</evidence>
<keyword evidence="5" id="KW-1185">Reference proteome</keyword>
<name>A0AAN7WP53_9SACH</name>
<dbReference type="InterPro" id="IPR041158">
    <property type="entry name" value="Cue1_U7BR"/>
</dbReference>
<dbReference type="Pfam" id="PF02845">
    <property type="entry name" value="CUE"/>
    <property type="match status" value="1"/>
</dbReference>
<proteinExistence type="predicted"/>
<protein>
    <recommendedName>
        <fullName evidence="3">CUE domain-containing protein</fullName>
    </recommendedName>
</protein>
<feature type="signal peptide" evidence="2">
    <location>
        <begin position="1"/>
        <end position="27"/>
    </location>
</feature>
<dbReference type="Proteomes" id="UP001306508">
    <property type="component" value="Unassembled WGS sequence"/>
</dbReference>
<sequence>MSGLLSILFSILLIFLVTKWMLNNGDSHPSTKRLSESNELSQSNQTRNRRINPPVNTALVQQVQAVAPILHVEQIKYALRLNHNNVHVVIENYLNGVEFPFPPGFTPSPRPVNLNHANVVNGNDNNTDPRKISNIKQDNLLTKYNVTDDMFSNVIEFDHPMDLLQRKQYMIYKARQDMKQRLSNNDPKWVSLLQ</sequence>
<evidence type="ECO:0000313" key="5">
    <source>
        <dbReference type="Proteomes" id="UP001306508"/>
    </source>
</evidence>
<feature type="chain" id="PRO_5042858032" description="CUE domain-containing protein" evidence="2">
    <location>
        <begin position="28"/>
        <end position="194"/>
    </location>
</feature>
<reference evidence="5" key="1">
    <citation type="submission" date="2023-07" db="EMBL/GenBank/DDBJ databases">
        <title>A draft genome of Kazachstania heterogenica Y-27499.</title>
        <authorList>
            <person name="Donic C."/>
            <person name="Kralova J.S."/>
            <person name="Fidel L."/>
            <person name="Ben-Dor S."/>
            <person name="Jung S."/>
        </authorList>
    </citation>
    <scope>NUCLEOTIDE SEQUENCE [LARGE SCALE GENOMIC DNA]</scope>
    <source>
        <strain evidence="5">Y27499</strain>
    </source>
</reference>
<keyword evidence="2" id="KW-0732">Signal</keyword>
<evidence type="ECO:0000259" key="3">
    <source>
        <dbReference type="PROSITE" id="PS51140"/>
    </source>
</evidence>
<organism evidence="4 5">
    <name type="scientific">Arxiozyma heterogenica</name>
    <dbReference type="NCBI Taxonomy" id="278026"/>
    <lineage>
        <taxon>Eukaryota</taxon>
        <taxon>Fungi</taxon>
        <taxon>Dikarya</taxon>
        <taxon>Ascomycota</taxon>
        <taxon>Saccharomycotina</taxon>
        <taxon>Saccharomycetes</taxon>
        <taxon>Saccharomycetales</taxon>
        <taxon>Saccharomycetaceae</taxon>
        <taxon>Arxiozyma</taxon>
    </lineage>
</organism>
<dbReference type="Gene3D" id="1.10.287.4310">
    <property type="match status" value="1"/>
</dbReference>
<feature type="domain" description="CUE" evidence="3">
    <location>
        <begin position="55"/>
        <end position="98"/>
    </location>
</feature>
<dbReference type="Gene3D" id="1.10.8.10">
    <property type="entry name" value="DNA helicase RuvA subunit, C-terminal domain"/>
    <property type="match status" value="1"/>
</dbReference>
<dbReference type="InterPro" id="IPR003892">
    <property type="entry name" value="CUE"/>
</dbReference>
<dbReference type="SMART" id="SM00546">
    <property type="entry name" value="CUE"/>
    <property type="match status" value="1"/>
</dbReference>
<accession>A0AAN7WP53</accession>
<dbReference type="GO" id="GO:0043130">
    <property type="term" value="F:ubiquitin binding"/>
    <property type="evidence" value="ECO:0007669"/>
    <property type="project" value="InterPro"/>
</dbReference>
<dbReference type="Pfam" id="PF18499">
    <property type="entry name" value="Cue1_U7BR"/>
    <property type="match status" value="1"/>
</dbReference>
<dbReference type="AlphaFoldDB" id="A0AAN7WP53"/>
<evidence type="ECO:0000313" key="4">
    <source>
        <dbReference type="EMBL" id="KAK5781930.1"/>
    </source>
</evidence>